<keyword evidence="6" id="KW-0564">Palmitate</keyword>
<organism evidence="11 12">
    <name type="scientific">Niallia taxi</name>
    <dbReference type="NCBI Taxonomy" id="2499688"/>
    <lineage>
        <taxon>Bacteria</taxon>
        <taxon>Bacillati</taxon>
        <taxon>Bacillota</taxon>
        <taxon>Bacilli</taxon>
        <taxon>Bacillales</taxon>
        <taxon>Bacillaceae</taxon>
        <taxon>Niallia</taxon>
    </lineage>
</organism>
<keyword evidence="5" id="KW-0472">Membrane</keyword>
<dbReference type="InterPro" id="IPR008844">
    <property type="entry name" value="Spore_GerAC-like"/>
</dbReference>
<reference evidence="11 12" key="1">
    <citation type="submission" date="2019-01" db="EMBL/GenBank/DDBJ databases">
        <title>Bacillus sp. M5HDSG1-1, whole genome shotgun sequence.</title>
        <authorList>
            <person name="Tuo L."/>
        </authorList>
    </citation>
    <scope>NUCLEOTIDE SEQUENCE [LARGE SCALE GENOMIC DNA]</scope>
    <source>
        <strain evidence="11 12">M5HDSG1-1</strain>
    </source>
</reference>
<evidence type="ECO:0000256" key="2">
    <source>
        <dbReference type="ARBA" id="ARBA00007886"/>
    </source>
</evidence>
<protein>
    <submittedName>
        <fullName evidence="11">Ger(X)C family spore germination protein</fullName>
    </submittedName>
</protein>
<dbReference type="EMBL" id="RZTZ01000004">
    <property type="protein sequence ID" value="RVT62640.1"/>
    <property type="molecule type" value="Genomic_DNA"/>
</dbReference>
<dbReference type="PROSITE" id="PS51257">
    <property type="entry name" value="PROKAR_LIPOPROTEIN"/>
    <property type="match status" value="1"/>
</dbReference>
<dbReference type="RefSeq" id="WP_127738591.1">
    <property type="nucleotide sequence ID" value="NZ_JAMAVA010000001.1"/>
</dbReference>
<evidence type="ECO:0000256" key="4">
    <source>
        <dbReference type="ARBA" id="ARBA00022729"/>
    </source>
</evidence>
<evidence type="ECO:0000256" key="5">
    <source>
        <dbReference type="ARBA" id="ARBA00023136"/>
    </source>
</evidence>
<dbReference type="InterPro" id="IPR057336">
    <property type="entry name" value="GerAC_N"/>
</dbReference>
<evidence type="ECO:0000259" key="10">
    <source>
        <dbReference type="Pfam" id="PF25198"/>
    </source>
</evidence>
<keyword evidence="7" id="KW-0449">Lipoprotein</keyword>
<evidence type="ECO:0000256" key="6">
    <source>
        <dbReference type="ARBA" id="ARBA00023139"/>
    </source>
</evidence>
<gene>
    <name evidence="11" type="ORF">EM808_12775</name>
</gene>
<dbReference type="Pfam" id="PF05504">
    <property type="entry name" value="Spore_GerAC"/>
    <property type="match status" value="1"/>
</dbReference>
<dbReference type="AlphaFoldDB" id="A0A437KB57"/>
<proteinExistence type="inferred from homology"/>
<evidence type="ECO:0000256" key="8">
    <source>
        <dbReference type="SAM" id="SignalP"/>
    </source>
</evidence>
<dbReference type="Proteomes" id="UP000288024">
    <property type="component" value="Unassembled WGS sequence"/>
</dbReference>
<dbReference type="NCBIfam" id="TIGR02887">
    <property type="entry name" value="spore_ger_x_C"/>
    <property type="match status" value="1"/>
</dbReference>
<dbReference type="Pfam" id="PF25198">
    <property type="entry name" value="Spore_GerAC_N"/>
    <property type="match status" value="1"/>
</dbReference>
<comment type="caution">
    <text evidence="11">The sequence shown here is derived from an EMBL/GenBank/DDBJ whole genome shotgun (WGS) entry which is preliminary data.</text>
</comment>
<dbReference type="PANTHER" id="PTHR35789:SF1">
    <property type="entry name" value="SPORE GERMINATION PROTEIN B3"/>
    <property type="match status" value="1"/>
</dbReference>
<sequence>MNFLKCILLLCLLLLLTGCWDRNELAKTSIVTGMAVDKGESFKYKLTIETTEAREMTALTATGLASSNVASLEGNTIGELVSKFNVVNATIPIYSHMRVLVISEELAKDGMLDFMDFFDRNRQIRDDFLIVIARTGKAGDILNVNNMYKKSPSLKLFTQLTTMQKDWGGAPDIKLNDYTRIYNSEGQAPVLPAVQLIGDPKKGGNIENLKSEAPDNQVKVNSLAAFKNGKLAGYASLYEVRDLLFVQGKIKSTSIDAKCVDEKKKFEYRVTHSTTKITAKEVKGIPNFYIKIKTEGILDGTECLTKLGNAGAFESFELSINKTMEKEIKEFIKKTKEEFNADIFGLGDLLREQDYKNFKKYKDTWDDGYAKAKMHVDFNSEIKRSGLRKERYIENK</sequence>
<dbReference type="InterPro" id="IPR046953">
    <property type="entry name" value="Spore_GerAC-like_C"/>
</dbReference>
<evidence type="ECO:0000256" key="1">
    <source>
        <dbReference type="ARBA" id="ARBA00004635"/>
    </source>
</evidence>
<keyword evidence="3" id="KW-0309">Germination</keyword>
<keyword evidence="12" id="KW-1185">Reference proteome</keyword>
<feature type="signal peptide" evidence="8">
    <location>
        <begin position="1"/>
        <end position="21"/>
    </location>
</feature>
<accession>A0A437KB57</accession>
<dbReference type="Gene3D" id="3.30.300.210">
    <property type="entry name" value="Nutrient germinant receptor protein C, domain 3"/>
    <property type="match status" value="1"/>
</dbReference>
<evidence type="ECO:0000259" key="9">
    <source>
        <dbReference type="Pfam" id="PF05504"/>
    </source>
</evidence>
<evidence type="ECO:0000256" key="7">
    <source>
        <dbReference type="ARBA" id="ARBA00023288"/>
    </source>
</evidence>
<keyword evidence="4 8" id="KW-0732">Signal</keyword>
<feature type="domain" description="Spore germination GerAC-like C-terminal" evidence="9">
    <location>
        <begin position="223"/>
        <end position="386"/>
    </location>
</feature>
<name>A0A437KB57_9BACI</name>
<evidence type="ECO:0000256" key="3">
    <source>
        <dbReference type="ARBA" id="ARBA00022544"/>
    </source>
</evidence>
<feature type="domain" description="Spore germination protein N-terminal" evidence="10">
    <location>
        <begin position="21"/>
        <end position="195"/>
    </location>
</feature>
<dbReference type="InterPro" id="IPR038501">
    <property type="entry name" value="Spore_GerAC_C_sf"/>
</dbReference>
<comment type="subcellular location">
    <subcellularLocation>
        <location evidence="1">Membrane</location>
        <topology evidence="1">Lipid-anchor</topology>
    </subcellularLocation>
</comment>
<evidence type="ECO:0000313" key="12">
    <source>
        <dbReference type="Proteomes" id="UP000288024"/>
    </source>
</evidence>
<feature type="chain" id="PRO_5039035697" evidence="8">
    <location>
        <begin position="22"/>
        <end position="396"/>
    </location>
</feature>
<evidence type="ECO:0000313" key="11">
    <source>
        <dbReference type="EMBL" id="RVT62640.1"/>
    </source>
</evidence>
<dbReference type="GO" id="GO:0009847">
    <property type="term" value="P:spore germination"/>
    <property type="evidence" value="ECO:0007669"/>
    <property type="project" value="InterPro"/>
</dbReference>
<dbReference type="GO" id="GO:0016020">
    <property type="term" value="C:membrane"/>
    <property type="evidence" value="ECO:0007669"/>
    <property type="project" value="UniProtKB-SubCell"/>
</dbReference>
<dbReference type="PANTHER" id="PTHR35789">
    <property type="entry name" value="SPORE GERMINATION PROTEIN B3"/>
    <property type="match status" value="1"/>
</dbReference>
<comment type="similarity">
    <text evidence="2">Belongs to the GerABKC lipoprotein family.</text>
</comment>